<protein>
    <recommendedName>
        <fullName evidence="4">DUF4320 family protein</fullName>
    </recommendedName>
</protein>
<accession>A0A3E4YLC6</accession>
<dbReference type="Proteomes" id="UP000260758">
    <property type="component" value="Unassembled WGS sequence"/>
</dbReference>
<proteinExistence type="predicted"/>
<name>A0A3E4YLC6_9FIRM</name>
<evidence type="ECO:0000256" key="1">
    <source>
        <dbReference type="SAM" id="Phobius"/>
    </source>
</evidence>
<evidence type="ECO:0000313" key="3">
    <source>
        <dbReference type="Proteomes" id="UP000260758"/>
    </source>
</evidence>
<organism evidence="2 3">
    <name type="scientific">Agathobacter rectalis</name>
    <dbReference type="NCBI Taxonomy" id="39491"/>
    <lineage>
        <taxon>Bacteria</taxon>
        <taxon>Bacillati</taxon>
        <taxon>Bacillota</taxon>
        <taxon>Clostridia</taxon>
        <taxon>Lachnospirales</taxon>
        <taxon>Lachnospiraceae</taxon>
        <taxon>Agathobacter</taxon>
    </lineage>
</organism>
<keyword evidence="1" id="KW-0812">Transmembrane</keyword>
<feature type="transmembrane region" description="Helical" evidence="1">
    <location>
        <begin position="25"/>
        <end position="47"/>
    </location>
</feature>
<gene>
    <name evidence="2" type="ORF">DXB99_02410</name>
</gene>
<sequence>MITTKTGVRNKLTPLKEKNNKENGFAIDLLSTCLVIIVAFFLVLVMLTFSKVVETKIDADIIGKNYLYRMEQQGYFKGTDKDDMIKSFKAKGITTSNESVELKINTDTTVKQVAYGTPVTLDFTVTFANPMYDYLPERVGAVGIKAKGLLAKDFSYTLKYTTTSKW</sequence>
<dbReference type="AlphaFoldDB" id="A0A3E4YLC6"/>
<evidence type="ECO:0000313" key="2">
    <source>
        <dbReference type="EMBL" id="RGM75393.1"/>
    </source>
</evidence>
<reference evidence="2 3" key="1">
    <citation type="submission" date="2018-08" db="EMBL/GenBank/DDBJ databases">
        <title>A genome reference for cultivated species of the human gut microbiota.</title>
        <authorList>
            <person name="Zou Y."/>
            <person name="Xue W."/>
            <person name="Luo G."/>
        </authorList>
    </citation>
    <scope>NUCLEOTIDE SEQUENCE [LARGE SCALE GENOMIC DNA]</scope>
    <source>
        <strain evidence="2 3">OM07-13</strain>
    </source>
</reference>
<keyword evidence="1" id="KW-1133">Transmembrane helix</keyword>
<evidence type="ECO:0008006" key="4">
    <source>
        <dbReference type="Google" id="ProtNLM"/>
    </source>
</evidence>
<comment type="caution">
    <text evidence="2">The sequence shown here is derived from an EMBL/GenBank/DDBJ whole genome shotgun (WGS) entry which is preliminary data.</text>
</comment>
<dbReference type="EMBL" id="QSTP01000001">
    <property type="protein sequence ID" value="RGM75393.1"/>
    <property type="molecule type" value="Genomic_DNA"/>
</dbReference>
<dbReference type="RefSeq" id="WP_117718151.1">
    <property type="nucleotide sequence ID" value="NZ_CP143947.1"/>
</dbReference>
<keyword evidence="1" id="KW-0472">Membrane</keyword>